<name>A0A328A060_9STAP</name>
<keyword evidence="1" id="KW-0472">Membrane</keyword>
<dbReference type="Proteomes" id="UP000249579">
    <property type="component" value="Plasmid pZKMB1"/>
</dbReference>
<evidence type="ECO:0000313" key="2">
    <source>
        <dbReference type="EMBL" id="RAK47842.1"/>
    </source>
</evidence>
<feature type="transmembrane region" description="Helical" evidence="1">
    <location>
        <begin position="147"/>
        <end position="169"/>
    </location>
</feature>
<dbReference type="AlphaFoldDB" id="A0A328A060"/>
<gene>
    <name evidence="2" type="ORF">BHX94_12225</name>
</gene>
<reference evidence="2 3" key="1">
    <citation type="journal article" date="2018" name="Front. Microbiol.">
        <title>Description and Comparative Genomics of Macrococcus caseolyticus subsp. hominis subsp. nov., Macrococcus goetzii sp. nov., Macrococcus epidermidis sp. nov., and Macrococcus bohemicus sp. nov., Novel Macrococci From Human Clinical Material With Virulence Potential and Suspected Uptake of Foreign DNA by Natural Transformation.</title>
        <authorList>
            <person name="Maslanova I."/>
            <person name="Wertheimer Z."/>
            <person name="Sedlacek I."/>
            <person name="Svec P."/>
            <person name="Indrakova A."/>
            <person name="Kovarovic V."/>
            <person name="Schumann P."/>
            <person name="Sproer C."/>
            <person name="Kralova S."/>
            <person name="Sedo O."/>
            <person name="Kristofova L."/>
            <person name="Vrbovska V."/>
            <person name="Fuzik T."/>
            <person name="Petras P."/>
            <person name="Zdrahal Z."/>
            <person name="Ruzickova V."/>
            <person name="Doskar J."/>
            <person name="Pantucek R."/>
        </authorList>
    </citation>
    <scope>NUCLEOTIDE SEQUENCE [LARGE SCALE GENOMIC DNA]</scope>
    <source>
        <strain evidence="2 3">03/115</strain>
        <plasmid evidence="2">pZKMB1</plasmid>
    </source>
</reference>
<keyword evidence="1" id="KW-1133">Transmembrane helix</keyword>
<keyword evidence="2" id="KW-0614">Plasmid</keyword>
<keyword evidence="1" id="KW-0812">Transmembrane</keyword>
<feature type="transmembrane region" description="Helical" evidence="1">
    <location>
        <begin position="85"/>
        <end position="107"/>
    </location>
</feature>
<evidence type="ECO:0000313" key="3">
    <source>
        <dbReference type="Proteomes" id="UP000249579"/>
    </source>
</evidence>
<organism evidence="2 3">
    <name type="scientific">Macrococcoides bohemicum</name>
    <dbReference type="NCBI Taxonomy" id="1903056"/>
    <lineage>
        <taxon>Bacteria</taxon>
        <taxon>Bacillati</taxon>
        <taxon>Bacillota</taxon>
        <taxon>Bacilli</taxon>
        <taxon>Bacillales</taxon>
        <taxon>Staphylococcaceae</taxon>
        <taxon>Macrococcoides</taxon>
    </lineage>
</organism>
<dbReference type="OrthoDB" id="2318227at2"/>
<protein>
    <submittedName>
        <fullName evidence="2">Uncharacterized protein</fullName>
    </submittedName>
</protein>
<feature type="transmembrane region" description="Helical" evidence="1">
    <location>
        <begin position="46"/>
        <end position="64"/>
    </location>
</feature>
<comment type="caution">
    <text evidence="2">The sequence shown here is derived from an EMBL/GenBank/DDBJ whole genome shotgun (WGS) entry which is preliminary data.</text>
</comment>
<evidence type="ECO:0000256" key="1">
    <source>
        <dbReference type="SAM" id="Phobius"/>
    </source>
</evidence>
<geneLocation type="plasmid" evidence="3">
    <name>pzkmb1</name>
</geneLocation>
<accession>A0A328A060</accession>
<sequence>MFDFDIMKPLKKFLEDLAQDIYKSSFKFIGDGLFNHEALFGIAKNFYALMIGISSIILVCIALYRVVSAIMSEADQGSEVTVTTIILDSFKSSFFIMLLPILMYFVLNNIVQPIGSWMISEIGSSTGKQVKKVLKSGNIGEALGNGLVMTITFLFVAVAILTFIIKLCIYHADLMMLELFSFFSDSFSYRRFRTFRSMD</sequence>
<dbReference type="EMBL" id="PZJG01000030">
    <property type="protein sequence ID" value="RAK47842.1"/>
    <property type="molecule type" value="Genomic_DNA"/>
</dbReference>
<proteinExistence type="predicted"/>